<keyword evidence="3" id="KW-0808">Transferase</keyword>
<dbReference type="PANTHER" id="PTHR33868">
    <property type="entry name" value="EXPRESSED PROTEIN"/>
    <property type="match status" value="1"/>
</dbReference>
<keyword evidence="2" id="KW-0472">Membrane</keyword>
<feature type="region of interest" description="Disordered" evidence="1">
    <location>
        <begin position="34"/>
        <end position="53"/>
    </location>
</feature>
<dbReference type="PANTHER" id="PTHR33868:SF2">
    <property type="entry name" value="EXPRESSED PROTEIN"/>
    <property type="match status" value="1"/>
</dbReference>
<evidence type="ECO:0000313" key="4">
    <source>
        <dbReference type="Proteomes" id="UP000325081"/>
    </source>
</evidence>
<sequence length="401" mass="44774">MAFAEARAAWQRTANRCLVQEDAKRAPKLACCPSVTPSVKHPETEPPNPDNTQEDILTTFFLPFNLNPTTSNLSPTSRWWLQTQPNYGYRQVMAGEQLTTPLESQDLKLLKEGSEKIEDSNVGSCEFSKNSDDVCFDSEKNAPWWRTADTEELALLVAQSSHDVLDNCDLPRPQSARIGMSSCFSCDENSTLLRVQKAGIEHHSHVCSRDSRQGCSLAGYSCQKLRKSADVRLVLGVDKISRNSPIYKKTGESESDTSRAQLLEALRHSQTRAREAEEVMKRACSEKEHVVRLVLRQASQIFAYKQWVHFLQLENTYFQFKNSKDESGSSVSAVTSPNCGTSGNGKMRKSRWLKCSNRKRAKKARDVLDAGKYAIVFALGLGLVGAGLLLGWTIGWMLPTC</sequence>
<comment type="caution">
    <text evidence="3">The sequence shown here is derived from an EMBL/GenBank/DDBJ whole genome shotgun (WGS) entry which is preliminary data.</text>
</comment>
<reference evidence="4" key="1">
    <citation type="journal article" date="2019" name="Curr. Biol.">
        <title>Genome Sequence of Striga asiatica Provides Insight into the Evolution of Plant Parasitism.</title>
        <authorList>
            <person name="Yoshida S."/>
            <person name="Kim S."/>
            <person name="Wafula E.K."/>
            <person name="Tanskanen J."/>
            <person name="Kim Y.M."/>
            <person name="Honaas L."/>
            <person name="Yang Z."/>
            <person name="Spallek T."/>
            <person name="Conn C.E."/>
            <person name="Ichihashi Y."/>
            <person name="Cheong K."/>
            <person name="Cui S."/>
            <person name="Der J.P."/>
            <person name="Gundlach H."/>
            <person name="Jiao Y."/>
            <person name="Hori C."/>
            <person name="Ishida J.K."/>
            <person name="Kasahara H."/>
            <person name="Kiba T."/>
            <person name="Kim M.S."/>
            <person name="Koo N."/>
            <person name="Laohavisit A."/>
            <person name="Lee Y.H."/>
            <person name="Lumba S."/>
            <person name="McCourt P."/>
            <person name="Mortimer J.C."/>
            <person name="Mutuku J.M."/>
            <person name="Nomura T."/>
            <person name="Sasaki-Sekimoto Y."/>
            <person name="Seto Y."/>
            <person name="Wang Y."/>
            <person name="Wakatake T."/>
            <person name="Sakakibara H."/>
            <person name="Demura T."/>
            <person name="Yamaguchi S."/>
            <person name="Yoneyama K."/>
            <person name="Manabe R.I."/>
            <person name="Nelson D.C."/>
            <person name="Schulman A.H."/>
            <person name="Timko M.P."/>
            <person name="dePamphilis C.W."/>
            <person name="Choi D."/>
            <person name="Shirasu K."/>
        </authorList>
    </citation>
    <scope>NUCLEOTIDE SEQUENCE [LARGE SCALE GENOMIC DNA]</scope>
    <source>
        <strain evidence="4">cv. UVA1</strain>
    </source>
</reference>
<evidence type="ECO:0000256" key="2">
    <source>
        <dbReference type="SAM" id="Phobius"/>
    </source>
</evidence>
<evidence type="ECO:0000256" key="1">
    <source>
        <dbReference type="SAM" id="MobiDB-lite"/>
    </source>
</evidence>
<name>A0A5A7PX23_STRAF</name>
<dbReference type="EMBL" id="BKCP01005317">
    <property type="protein sequence ID" value="GER37314.1"/>
    <property type="molecule type" value="Genomic_DNA"/>
</dbReference>
<feature type="transmembrane region" description="Helical" evidence="2">
    <location>
        <begin position="373"/>
        <end position="398"/>
    </location>
</feature>
<dbReference type="Proteomes" id="UP000325081">
    <property type="component" value="Unassembled WGS sequence"/>
</dbReference>
<accession>A0A5A7PX23</accession>
<gene>
    <name evidence="3" type="ORF">STAS_13714</name>
</gene>
<evidence type="ECO:0000313" key="3">
    <source>
        <dbReference type="EMBL" id="GER37314.1"/>
    </source>
</evidence>
<keyword evidence="2" id="KW-0812">Transmembrane</keyword>
<keyword evidence="2" id="KW-1133">Transmembrane helix</keyword>
<dbReference type="AlphaFoldDB" id="A0A5A7PX23"/>
<keyword evidence="4" id="KW-1185">Reference proteome</keyword>
<dbReference type="GO" id="GO:0016740">
    <property type="term" value="F:transferase activity"/>
    <property type="evidence" value="ECO:0007669"/>
    <property type="project" value="UniProtKB-KW"/>
</dbReference>
<organism evidence="3 4">
    <name type="scientific">Striga asiatica</name>
    <name type="common">Asiatic witchweed</name>
    <name type="synonym">Buchnera asiatica</name>
    <dbReference type="NCBI Taxonomy" id="4170"/>
    <lineage>
        <taxon>Eukaryota</taxon>
        <taxon>Viridiplantae</taxon>
        <taxon>Streptophyta</taxon>
        <taxon>Embryophyta</taxon>
        <taxon>Tracheophyta</taxon>
        <taxon>Spermatophyta</taxon>
        <taxon>Magnoliopsida</taxon>
        <taxon>eudicotyledons</taxon>
        <taxon>Gunneridae</taxon>
        <taxon>Pentapetalae</taxon>
        <taxon>asterids</taxon>
        <taxon>lamiids</taxon>
        <taxon>Lamiales</taxon>
        <taxon>Orobanchaceae</taxon>
        <taxon>Buchnereae</taxon>
        <taxon>Striga</taxon>
    </lineage>
</organism>
<dbReference type="OrthoDB" id="1920951at2759"/>
<proteinExistence type="predicted"/>
<protein>
    <submittedName>
        <fullName evidence="3">Phospho-N-acetylmuramoyl-pentapeptide-transferase</fullName>
    </submittedName>
</protein>